<evidence type="ECO:0000259" key="5">
    <source>
        <dbReference type="Pfam" id="PF08241"/>
    </source>
</evidence>
<protein>
    <submittedName>
        <fullName evidence="6">Bifunctional 2-polyprenyl-6-hydroxyphenol methylase/3-demethylubiquinol 3-O-methyltransferase UbiG</fullName>
        <ecNumber evidence="6">2.1.1.222</ecNumber>
        <ecNumber evidence="6">2.1.1.64</ecNumber>
    </submittedName>
</protein>
<dbReference type="EC" id="2.1.1.222" evidence="6"/>
<dbReference type="CDD" id="cd02440">
    <property type="entry name" value="AdoMet_MTases"/>
    <property type="match status" value="1"/>
</dbReference>
<dbReference type="Pfam" id="PF08241">
    <property type="entry name" value="Methyltransf_11"/>
    <property type="match status" value="1"/>
</dbReference>
<gene>
    <name evidence="6" type="primary">ubiG</name>
    <name evidence="6" type="ORF">NDI38_10850</name>
</gene>
<dbReference type="InterPro" id="IPR029063">
    <property type="entry name" value="SAM-dependent_MTases_sf"/>
</dbReference>
<dbReference type="Gene3D" id="3.40.50.150">
    <property type="entry name" value="Vaccinia Virus protein VP39"/>
    <property type="match status" value="1"/>
</dbReference>
<dbReference type="EMBL" id="JAMPLM010000007">
    <property type="protein sequence ID" value="MEP1058935.1"/>
    <property type="molecule type" value="Genomic_DNA"/>
</dbReference>
<keyword evidence="4" id="KW-0949">S-adenosyl-L-methionine</keyword>
<evidence type="ECO:0000313" key="7">
    <source>
        <dbReference type="Proteomes" id="UP001476950"/>
    </source>
</evidence>
<dbReference type="NCBIfam" id="TIGR01983">
    <property type="entry name" value="UbiG"/>
    <property type="match status" value="1"/>
</dbReference>
<evidence type="ECO:0000256" key="1">
    <source>
        <dbReference type="ARBA" id="ARBA00022603"/>
    </source>
</evidence>
<feature type="domain" description="Methyltransferase type 11" evidence="5">
    <location>
        <begin position="45"/>
        <end position="140"/>
    </location>
</feature>
<dbReference type="PANTHER" id="PTHR43464">
    <property type="entry name" value="METHYLTRANSFERASE"/>
    <property type="match status" value="1"/>
</dbReference>
<dbReference type="GO" id="GO:0102208">
    <property type="term" value="F:2-polyprenyl-6-hydroxyphenol methylase activity"/>
    <property type="evidence" value="ECO:0007669"/>
    <property type="project" value="UniProtKB-EC"/>
</dbReference>
<dbReference type="PANTHER" id="PTHR43464:SF19">
    <property type="entry name" value="UBIQUINONE BIOSYNTHESIS O-METHYLTRANSFERASE, MITOCHONDRIAL"/>
    <property type="match status" value="1"/>
</dbReference>
<dbReference type="SUPFAM" id="SSF53335">
    <property type="entry name" value="S-adenosyl-L-methionine-dependent methyltransferases"/>
    <property type="match status" value="1"/>
</dbReference>
<evidence type="ECO:0000256" key="3">
    <source>
        <dbReference type="ARBA" id="ARBA00022688"/>
    </source>
</evidence>
<evidence type="ECO:0000256" key="2">
    <source>
        <dbReference type="ARBA" id="ARBA00022679"/>
    </source>
</evidence>
<comment type="caution">
    <text evidence="6">The sequence shown here is derived from an EMBL/GenBank/DDBJ whole genome shotgun (WGS) entry which is preliminary data.</text>
</comment>
<dbReference type="Proteomes" id="UP001476950">
    <property type="component" value="Unassembled WGS sequence"/>
</dbReference>
<organism evidence="6 7">
    <name type="scientific">Stenomitos frigidus AS-A4</name>
    <dbReference type="NCBI Taxonomy" id="2933935"/>
    <lineage>
        <taxon>Bacteria</taxon>
        <taxon>Bacillati</taxon>
        <taxon>Cyanobacteriota</taxon>
        <taxon>Cyanophyceae</taxon>
        <taxon>Leptolyngbyales</taxon>
        <taxon>Leptolyngbyaceae</taxon>
        <taxon>Stenomitos</taxon>
    </lineage>
</organism>
<name>A0ABV0KKQ8_9CYAN</name>
<keyword evidence="3" id="KW-0831">Ubiquinone biosynthesis</keyword>
<dbReference type="GO" id="GO:0032259">
    <property type="term" value="P:methylation"/>
    <property type="evidence" value="ECO:0007669"/>
    <property type="project" value="UniProtKB-KW"/>
</dbReference>
<keyword evidence="2 6" id="KW-0808">Transferase</keyword>
<dbReference type="InterPro" id="IPR013216">
    <property type="entry name" value="Methyltransf_11"/>
</dbReference>
<proteinExistence type="predicted"/>
<reference evidence="6 7" key="1">
    <citation type="submission" date="2022-04" db="EMBL/GenBank/DDBJ databases">
        <title>Positive selection, recombination, and allopatry shape intraspecific diversity of widespread and dominant cyanobacteria.</title>
        <authorList>
            <person name="Wei J."/>
            <person name="Shu W."/>
            <person name="Hu C."/>
        </authorList>
    </citation>
    <scope>NUCLEOTIDE SEQUENCE [LARGE SCALE GENOMIC DNA]</scope>
    <source>
        <strain evidence="6 7">AS-A4</strain>
    </source>
</reference>
<sequence>MEYYDRHASTWWEEGQVLHLSNHFNKTRFEFTAAYISSWKNLNVLDVGCGGGLACETLARAGAIMSGLDQSAQSIAAAQAHANQNHLAINYRAGNAEHLPYPDNTFDCVLCFDVLEHLSNVSKVIAQIHHVLKPGGFFFFDTINRTLKSKVIMIWLLENILKQLPQGFHDWNKFIPPQELTEVLAKNGFSQAEIRGFDVTNQADFRMFQKILSKGLKEYQRDGLFPIQLNNDVSVCYIGKAIKQ</sequence>
<evidence type="ECO:0000313" key="6">
    <source>
        <dbReference type="EMBL" id="MEP1058935.1"/>
    </source>
</evidence>
<dbReference type="GO" id="GO:0061542">
    <property type="term" value="F:3-demethylubiquinol 3-O-methyltransferase activity"/>
    <property type="evidence" value="ECO:0007669"/>
    <property type="project" value="UniProtKB-EC"/>
</dbReference>
<accession>A0ABV0KKQ8</accession>
<keyword evidence="7" id="KW-1185">Reference proteome</keyword>
<keyword evidence="1 6" id="KW-0489">Methyltransferase</keyword>
<dbReference type="EC" id="2.1.1.64" evidence="6"/>
<dbReference type="InterPro" id="IPR010233">
    <property type="entry name" value="UbiG_MeTrfase"/>
</dbReference>
<evidence type="ECO:0000256" key="4">
    <source>
        <dbReference type="ARBA" id="ARBA00022691"/>
    </source>
</evidence>